<dbReference type="Proteomes" id="UP000242881">
    <property type="component" value="Unassembled WGS sequence"/>
</dbReference>
<gene>
    <name evidence="7" type="ORF">C0187_07055</name>
</gene>
<dbReference type="InterPro" id="IPR025662">
    <property type="entry name" value="Sigma_54_int_dom_ATP-bd_1"/>
</dbReference>
<feature type="modified residue" description="4-aspartylphosphate" evidence="4">
    <location>
        <position position="52"/>
    </location>
</feature>
<dbReference type="GO" id="GO:0000160">
    <property type="term" value="P:phosphorelay signal transduction system"/>
    <property type="evidence" value="ECO:0007669"/>
    <property type="project" value="InterPro"/>
</dbReference>
<evidence type="ECO:0000256" key="1">
    <source>
        <dbReference type="ARBA" id="ARBA00022741"/>
    </source>
</evidence>
<sequence length="300" mass="33588">MNRVLIVEDNESLSKIIKMLLQKEKIDAVTCNCIKDAFYLIDTDDFDLVITDLRLPDGDGYKLFEKIKESLRDIPLIIMTAYGNISDAVNALKKGVYDYISKPFDNDDFVLAVKRALSFSAMKKENENLKIISEETIRPEIIGSSEAIKNLMQKLNLVSPTDAPVLIMGESGVGKELVAKYIHIKSLRKHKPFISVNCSAIPENLFESEFFGFKKGAFTGADTDKKGKLEEADGGTIFLDEIGDIPLSIQPKILRFLQEGEIEKVGDTKPKKIFTRVIAATNRDLKKMVEKGYVLSKIKG</sequence>
<dbReference type="AlphaFoldDB" id="A0A2J6WGF4"/>
<organism evidence="7 8">
    <name type="scientific">Calditerrivibrio nitroreducens</name>
    <dbReference type="NCBI Taxonomy" id="477976"/>
    <lineage>
        <taxon>Bacteria</taxon>
        <taxon>Pseudomonadati</taxon>
        <taxon>Deferribacterota</taxon>
        <taxon>Deferribacteres</taxon>
        <taxon>Deferribacterales</taxon>
        <taxon>Calditerrivibrionaceae</taxon>
    </lineage>
</organism>
<feature type="domain" description="Response regulatory" evidence="6">
    <location>
        <begin position="3"/>
        <end position="117"/>
    </location>
</feature>
<evidence type="ECO:0000259" key="5">
    <source>
        <dbReference type="PROSITE" id="PS50045"/>
    </source>
</evidence>
<dbReference type="SMART" id="SM00382">
    <property type="entry name" value="AAA"/>
    <property type="match status" value="1"/>
</dbReference>
<dbReference type="PROSITE" id="PS00675">
    <property type="entry name" value="SIGMA54_INTERACT_1"/>
    <property type="match status" value="1"/>
</dbReference>
<dbReference type="GO" id="GO:0003677">
    <property type="term" value="F:DNA binding"/>
    <property type="evidence" value="ECO:0007669"/>
    <property type="project" value="UniProtKB-KW"/>
</dbReference>
<comment type="caution">
    <text evidence="7">The sequence shown here is derived from an EMBL/GenBank/DDBJ whole genome shotgun (WGS) entry which is preliminary data.</text>
</comment>
<dbReference type="InterPro" id="IPR011006">
    <property type="entry name" value="CheY-like_superfamily"/>
</dbReference>
<dbReference type="FunFam" id="3.40.50.300:FF:000006">
    <property type="entry name" value="DNA-binding transcriptional regulator NtrC"/>
    <property type="match status" value="1"/>
</dbReference>
<dbReference type="SUPFAM" id="SSF52172">
    <property type="entry name" value="CheY-like"/>
    <property type="match status" value="1"/>
</dbReference>
<dbReference type="PROSITE" id="PS50045">
    <property type="entry name" value="SIGMA54_INTERACT_4"/>
    <property type="match status" value="1"/>
</dbReference>
<dbReference type="PROSITE" id="PS00676">
    <property type="entry name" value="SIGMA54_INTERACT_2"/>
    <property type="match status" value="1"/>
</dbReference>
<evidence type="ECO:0000256" key="4">
    <source>
        <dbReference type="PROSITE-ProRule" id="PRU00169"/>
    </source>
</evidence>
<evidence type="ECO:0008006" key="9">
    <source>
        <dbReference type="Google" id="ProtNLM"/>
    </source>
</evidence>
<dbReference type="EMBL" id="PNIN01000072">
    <property type="protein sequence ID" value="PMP69442.1"/>
    <property type="molecule type" value="Genomic_DNA"/>
</dbReference>
<dbReference type="PANTHER" id="PTHR32071:SF117">
    <property type="entry name" value="PTS-DEPENDENT DIHYDROXYACETONE KINASE OPERON REGULATORY PROTEIN-RELATED"/>
    <property type="match status" value="1"/>
</dbReference>
<dbReference type="SMART" id="SM00448">
    <property type="entry name" value="REC"/>
    <property type="match status" value="1"/>
</dbReference>
<proteinExistence type="predicted"/>
<protein>
    <recommendedName>
        <fullName evidence="9">Sigma-54-dependent Fis family transcriptional regulator</fullName>
    </recommendedName>
</protein>
<name>A0A2J6WGF4_9BACT</name>
<accession>A0A2J6WGF4</accession>
<dbReference type="CDD" id="cd00009">
    <property type="entry name" value="AAA"/>
    <property type="match status" value="1"/>
</dbReference>
<keyword evidence="4" id="KW-0597">Phosphoprotein</keyword>
<feature type="domain" description="Sigma-54 factor interaction" evidence="5">
    <location>
        <begin position="141"/>
        <end position="300"/>
    </location>
</feature>
<dbReference type="GO" id="GO:0006355">
    <property type="term" value="P:regulation of DNA-templated transcription"/>
    <property type="evidence" value="ECO:0007669"/>
    <property type="project" value="InterPro"/>
</dbReference>
<dbReference type="PANTHER" id="PTHR32071">
    <property type="entry name" value="TRANSCRIPTIONAL REGULATORY PROTEIN"/>
    <property type="match status" value="1"/>
</dbReference>
<evidence type="ECO:0000256" key="2">
    <source>
        <dbReference type="ARBA" id="ARBA00022840"/>
    </source>
</evidence>
<evidence type="ECO:0000256" key="3">
    <source>
        <dbReference type="ARBA" id="ARBA00023125"/>
    </source>
</evidence>
<dbReference type="PROSITE" id="PS50110">
    <property type="entry name" value="RESPONSE_REGULATORY"/>
    <property type="match status" value="1"/>
</dbReference>
<dbReference type="Gene3D" id="3.40.50.300">
    <property type="entry name" value="P-loop containing nucleotide triphosphate hydrolases"/>
    <property type="match status" value="1"/>
</dbReference>
<keyword evidence="3" id="KW-0238">DNA-binding</keyword>
<dbReference type="InterPro" id="IPR003593">
    <property type="entry name" value="AAA+_ATPase"/>
</dbReference>
<dbReference type="InterPro" id="IPR025943">
    <property type="entry name" value="Sigma_54_int_dom_ATP-bd_2"/>
</dbReference>
<dbReference type="InterPro" id="IPR027417">
    <property type="entry name" value="P-loop_NTPase"/>
</dbReference>
<evidence type="ECO:0000259" key="6">
    <source>
        <dbReference type="PROSITE" id="PS50110"/>
    </source>
</evidence>
<evidence type="ECO:0000313" key="7">
    <source>
        <dbReference type="EMBL" id="PMP69442.1"/>
    </source>
</evidence>
<reference evidence="7 8" key="1">
    <citation type="submission" date="2018-01" db="EMBL/GenBank/DDBJ databases">
        <title>Metagenomic assembled genomes from two thermal pools in the Uzon Caldera, Kamchatka, Russia.</title>
        <authorList>
            <person name="Wilkins L."/>
            <person name="Ettinger C."/>
        </authorList>
    </citation>
    <scope>NUCLEOTIDE SEQUENCE [LARGE SCALE GENOMIC DNA]</scope>
    <source>
        <strain evidence="7">ZAV-05</strain>
    </source>
</reference>
<evidence type="ECO:0000313" key="8">
    <source>
        <dbReference type="Proteomes" id="UP000242881"/>
    </source>
</evidence>
<keyword evidence="2" id="KW-0067">ATP-binding</keyword>
<dbReference type="SUPFAM" id="SSF52540">
    <property type="entry name" value="P-loop containing nucleoside triphosphate hydrolases"/>
    <property type="match status" value="1"/>
</dbReference>
<dbReference type="InterPro" id="IPR002078">
    <property type="entry name" value="Sigma_54_int"/>
</dbReference>
<dbReference type="Gene3D" id="3.40.50.2300">
    <property type="match status" value="1"/>
</dbReference>
<dbReference type="GO" id="GO:0005524">
    <property type="term" value="F:ATP binding"/>
    <property type="evidence" value="ECO:0007669"/>
    <property type="project" value="UniProtKB-KW"/>
</dbReference>
<dbReference type="Pfam" id="PF00072">
    <property type="entry name" value="Response_reg"/>
    <property type="match status" value="1"/>
</dbReference>
<keyword evidence="1" id="KW-0547">Nucleotide-binding</keyword>
<dbReference type="Pfam" id="PF00158">
    <property type="entry name" value="Sigma54_activat"/>
    <property type="match status" value="1"/>
</dbReference>
<dbReference type="InterPro" id="IPR001789">
    <property type="entry name" value="Sig_transdc_resp-reg_receiver"/>
</dbReference>